<dbReference type="NCBIfam" id="TIGR03353">
    <property type="entry name" value="VI_chp_4"/>
    <property type="match status" value="1"/>
</dbReference>
<protein>
    <submittedName>
        <fullName evidence="1">Type VI secretion system baseplate subunit TssK</fullName>
    </submittedName>
</protein>
<gene>
    <name evidence="1" type="primary">tssK</name>
    <name evidence="1" type="ORF">M0638_08285</name>
</gene>
<proteinExistence type="predicted"/>
<reference evidence="1" key="1">
    <citation type="submission" date="2022-04" db="EMBL/GenBank/DDBJ databases">
        <title>Roseomonas acroporae sp. nov., isolated from coral Acropora digitifera.</title>
        <authorList>
            <person name="Sun H."/>
        </authorList>
    </citation>
    <scope>NUCLEOTIDE SEQUENCE</scope>
    <source>
        <strain evidence="1">NAR14</strain>
    </source>
</reference>
<dbReference type="AlphaFoldDB" id="A0A9X1Y5K3"/>
<dbReference type="Proteomes" id="UP001139516">
    <property type="component" value="Unassembled WGS sequence"/>
</dbReference>
<comment type="caution">
    <text evidence="1">The sequence shown here is derived from an EMBL/GenBank/DDBJ whole genome shotgun (WGS) entry which is preliminary data.</text>
</comment>
<dbReference type="PANTHER" id="PTHR35566">
    <property type="entry name" value="BLR3599 PROTEIN"/>
    <property type="match status" value="1"/>
</dbReference>
<dbReference type="RefSeq" id="WP_248666498.1">
    <property type="nucleotide sequence ID" value="NZ_JALPRX010000029.1"/>
</dbReference>
<dbReference type="PANTHER" id="PTHR35566:SF1">
    <property type="entry name" value="TYPE VI SECRETION SYSTEM BASEPLATE COMPONENT TSSK1"/>
    <property type="match status" value="1"/>
</dbReference>
<evidence type="ECO:0000313" key="2">
    <source>
        <dbReference type="Proteomes" id="UP001139516"/>
    </source>
</evidence>
<dbReference type="Pfam" id="PF05936">
    <property type="entry name" value="T6SS_VasE"/>
    <property type="match status" value="1"/>
</dbReference>
<organism evidence="1 2">
    <name type="scientific">Roseomonas acroporae</name>
    <dbReference type="NCBI Taxonomy" id="2937791"/>
    <lineage>
        <taxon>Bacteria</taxon>
        <taxon>Pseudomonadati</taxon>
        <taxon>Pseudomonadota</taxon>
        <taxon>Alphaproteobacteria</taxon>
        <taxon>Acetobacterales</taxon>
        <taxon>Roseomonadaceae</taxon>
        <taxon>Roseomonas</taxon>
    </lineage>
</organism>
<name>A0A9X1Y5K3_9PROT</name>
<evidence type="ECO:0000313" key="1">
    <source>
        <dbReference type="EMBL" id="MCK8784374.1"/>
    </source>
</evidence>
<dbReference type="EMBL" id="JALPRX010000029">
    <property type="protein sequence ID" value="MCK8784374.1"/>
    <property type="molecule type" value="Genomic_DNA"/>
</dbReference>
<sequence>MSLYGRPLWLEGQLIRPQHLQQLNRWVEALVEQRVAAAGGDSWGVRSLRLDVTQLALGRVAVESLHAVLPDGTPVLAPDRDPLPPPRLVTPDAAGRLVKLAVPARASDEPELDPAHGRYRRHMQPVRDVTGQAPTAELPVALPRLGLLLEGEPEDDRITMPLARVARIEASGAAVLDAAYVPPSLRLGAHPVFAAFAREVQGMLATRADSLAARVDPSRAGADVIGMLDLALLQLLNTHEPVFAQFARQEEARPAALHAEALRLAGALATFSRVERRPGPLPDWRHADPWPPLAGLLGAIRAALSQLTVESAIALELISRGPGIWVSPIVDRSLLGSASYVLAARAEMDPERLRAAFPPQAKVGPAEAIRSLVNLQLPGIPLRPMPVAPREIPFRTGTVYLELDRSAEIWRQLQNSPAFAFHVGSEFPGLALEFWAIRQGG</sequence>
<dbReference type="InterPro" id="IPR010263">
    <property type="entry name" value="T6SS_TssK"/>
</dbReference>
<accession>A0A9X1Y5K3</accession>
<keyword evidence="2" id="KW-1185">Reference proteome</keyword>